<organism evidence="1 2">
    <name type="scientific">Dreissena polymorpha</name>
    <name type="common">Zebra mussel</name>
    <name type="synonym">Mytilus polymorpha</name>
    <dbReference type="NCBI Taxonomy" id="45954"/>
    <lineage>
        <taxon>Eukaryota</taxon>
        <taxon>Metazoa</taxon>
        <taxon>Spiralia</taxon>
        <taxon>Lophotrochozoa</taxon>
        <taxon>Mollusca</taxon>
        <taxon>Bivalvia</taxon>
        <taxon>Autobranchia</taxon>
        <taxon>Heteroconchia</taxon>
        <taxon>Euheterodonta</taxon>
        <taxon>Imparidentia</taxon>
        <taxon>Neoheterodontei</taxon>
        <taxon>Myida</taxon>
        <taxon>Dreissenoidea</taxon>
        <taxon>Dreissenidae</taxon>
        <taxon>Dreissena</taxon>
    </lineage>
</organism>
<dbReference type="AlphaFoldDB" id="A0A9D4BYP9"/>
<protein>
    <submittedName>
        <fullName evidence="1">Uncharacterized protein</fullName>
    </submittedName>
</protein>
<accession>A0A9D4BYP9</accession>
<evidence type="ECO:0000313" key="1">
    <source>
        <dbReference type="EMBL" id="KAH3713465.1"/>
    </source>
</evidence>
<dbReference type="Proteomes" id="UP000828390">
    <property type="component" value="Unassembled WGS sequence"/>
</dbReference>
<reference evidence="1" key="1">
    <citation type="journal article" date="2019" name="bioRxiv">
        <title>The Genome of the Zebra Mussel, Dreissena polymorpha: A Resource for Invasive Species Research.</title>
        <authorList>
            <person name="McCartney M.A."/>
            <person name="Auch B."/>
            <person name="Kono T."/>
            <person name="Mallez S."/>
            <person name="Zhang Y."/>
            <person name="Obille A."/>
            <person name="Becker A."/>
            <person name="Abrahante J.E."/>
            <person name="Garbe J."/>
            <person name="Badalamenti J.P."/>
            <person name="Herman A."/>
            <person name="Mangelson H."/>
            <person name="Liachko I."/>
            <person name="Sullivan S."/>
            <person name="Sone E.D."/>
            <person name="Koren S."/>
            <person name="Silverstein K.A.T."/>
            <person name="Beckman K.B."/>
            <person name="Gohl D.M."/>
        </authorList>
    </citation>
    <scope>NUCLEOTIDE SEQUENCE</scope>
    <source>
        <strain evidence="1">Duluth1</strain>
        <tissue evidence="1">Whole animal</tissue>
    </source>
</reference>
<keyword evidence="2" id="KW-1185">Reference proteome</keyword>
<sequence>MSKANILIVGEFFNQGMVVCGKECSTSDVCRKLLDNCTGYRRAIIGSSTATCKSEPNRLFNFEAVIT</sequence>
<comment type="caution">
    <text evidence="1">The sequence shown here is derived from an EMBL/GenBank/DDBJ whole genome shotgun (WGS) entry which is preliminary data.</text>
</comment>
<reference evidence="1" key="2">
    <citation type="submission" date="2020-11" db="EMBL/GenBank/DDBJ databases">
        <authorList>
            <person name="McCartney M.A."/>
            <person name="Auch B."/>
            <person name="Kono T."/>
            <person name="Mallez S."/>
            <person name="Becker A."/>
            <person name="Gohl D.M."/>
            <person name="Silverstein K.A.T."/>
            <person name="Koren S."/>
            <person name="Bechman K.B."/>
            <person name="Herman A."/>
            <person name="Abrahante J.E."/>
            <person name="Garbe J."/>
        </authorList>
    </citation>
    <scope>NUCLEOTIDE SEQUENCE</scope>
    <source>
        <strain evidence="1">Duluth1</strain>
        <tissue evidence="1">Whole animal</tissue>
    </source>
</reference>
<name>A0A9D4BYP9_DREPO</name>
<gene>
    <name evidence="1" type="ORF">DPMN_073258</name>
</gene>
<evidence type="ECO:0000313" key="2">
    <source>
        <dbReference type="Proteomes" id="UP000828390"/>
    </source>
</evidence>
<proteinExistence type="predicted"/>
<dbReference type="EMBL" id="JAIWYP010000014">
    <property type="protein sequence ID" value="KAH3713465.1"/>
    <property type="molecule type" value="Genomic_DNA"/>
</dbReference>